<feature type="modified residue" description="Phosphohistidine" evidence="12">
    <location>
        <position position="1332"/>
    </location>
</feature>
<dbReference type="Gene3D" id="1.10.287.130">
    <property type="match status" value="1"/>
</dbReference>
<evidence type="ECO:0000256" key="13">
    <source>
        <dbReference type="PROSITE-ProRule" id="PRU00169"/>
    </source>
</evidence>
<dbReference type="InterPro" id="IPR008207">
    <property type="entry name" value="Sig_transdc_His_kin_Hpt_dom"/>
</dbReference>
<dbReference type="InterPro" id="IPR036097">
    <property type="entry name" value="HisK_dim/P_sf"/>
</dbReference>
<feature type="domain" description="Response regulatory" evidence="16">
    <location>
        <begin position="1142"/>
        <end position="1260"/>
    </location>
</feature>
<dbReference type="CDD" id="cd00082">
    <property type="entry name" value="HisKA"/>
    <property type="match status" value="1"/>
</dbReference>
<dbReference type="InterPro" id="IPR001610">
    <property type="entry name" value="PAC"/>
</dbReference>
<dbReference type="Gene3D" id="3.40.50.2300">
    <property type="match status" value="2"/>
</dbReference>
<dbReference type="PROSITE" id="PS50113">
    <property type="entry name" value="PAC"/>
    <property type="match status" value="2"/>
</dbReference>
<evidence type="ECO:0000256" key="1">
    <source>
        <dbReference type="ARBA" id="ARBA00000085"/>
    </source>
</evidence>
<dbReference type="InterPro" id="IPR003661">
    <property type="entry name" value="HisK_dim/P_dom"/>
</dbReference>
<evidence type="ECO:0000256" key="9">
    <source>
        <dbReference type="ARBA" id="ARBA00022989"/>
    </source>
</evidence>
<dbReference type="PANTHER" id="PTHR45339">
    <property type="entry name" value="HYBRID SIGNAL TRANSDUCTION HISTIDINE KINASE J"/>
    <property type="match status" value="1"/>
</dbReference>
<dbReference type="PROSITE" id="PS50894">
    <property type="entry name" value="HPT"/>
    <property type="match status" value="1"/>
</dbReference>
<feature type="transmembrane region" description="Helical" evidence="14">
    <location>
        <begin position="312"/>
        <end position="334"/>
    </location>
</feature>
<evidence type="ECO:0000313" key="21">
    <source>
        <dbReference type="EMBL" id="NJO99580.1"/>
    </source>
</evidence>
<dbReference type="SMART" id="SM00091">
    <property type="entry name" value="PAS"/>
    <property type="match status" value="3"/>
</dbReference>
<dbReference type="SMART" id="SM00387">
    <property type="entry name" value="HATPase_c"/>
    <property type="match status" value="1"/>
</dbReference>
<keyword evidence="22" id="KW-1185">Reference proteome</keyword>
<evidence type="ECO:0000259" key="20">
    <source>
        <dbReference type="PROSITE" id="PS50894"/>
    </source>
</evidence>
<keyword evidence="10" id="KW-0902">Two-component regulatory system</keyword>
<dbReference type="Pfam" id="PF03924">
    <property type="entry name" value="CHASE"/>
    <property type="match status" value="1"/>
</dbReference>
<keyword evidence="7" id="KW-0547">Nucleotide-binding</keyword>
<feature type="domain" description="HPt" evidence="20">
    <location>
        <begin position="1293"/>
        <end position="1391"/>
    </location>
</feature>
<dbReference type="InterPro" id="IPR013767">
    <property type="entry name" value="PAS_fold"/>
</dbReference>
<dbReference type="CDD" id="cd17546">
    <property type="entry name" value="REC_hyHK_CKI1_RcsC-like"/>
    <property type="match status" value="2"/>
</dbReference>
<reference evidence="21 22" key="1">
    <citation type="submission" date="2020-03" db="EMBL/GenBank/DDBJ databases">
        <authorList>
            <person name="Wang L."/>
            <person name="He N."/>
            <person name="Li Y."/>
            <person name="Fang Y."/>
            <person name="Zhang F."/>
        </authorList>
    </citation>
    <scope>NUCLEOTIDE SEQUENCE [LARGE SCALE GENOMIC DNA]</scope>
    <source>
        <strain evidence="22">hsmgli-8</strain>
    </source>
</reference>
<keyword evidence="8" id="KW-0067">ATP-binding</keyword>
<comment type="catalytic activity">
    <reaction evidence="1">
        <text>ATP + protein L-histidine = ADP + protein N-phospho-L-histidine.</text>
        <dbReference type="EC" id="2.7.13.3"/>
    </reaction>
</comment>
<dbReference type="Pfam" id="PF01627">
    <property type="entry name" value="Hpt"/>
    <property type="match status" value="1"/>
</dbReference>
<dbReference type="CDD" id="cd16922">
    <property type="entry name" value="HATPase_EvgS-ArcB-TorS-like"/>
    <property type="match status" value="1"/>
</dbReference>
<dbReference type="Gene3D" id="3.30.450.350">
    <property type="entry name" value="CHASE domain"/>
    <property type="match status" value="1"/>
</dbReference>
<gene>
    <name evidence="21" type="ORF">HBH25_01695</name>
</gene>
<keyword evidence="11 14" id="KW-0472">Membrane</keyword>
<dbReference type="InterPro" id="IPR036890">
    <property type="entry name" value="HATPase_C_sf"/>
</dbReference>
<dbReference type="PROSITE" id="PS50839">
    <property type="entry name" value="CHASE"/>
    <property type="match status" value="1"/>
</dbReference>
<comment type="subcellular location">
    <subcellularLocation>
        <location evidence="2">Cell membrane</location>
        <topology evidence="2">Multi-pass membrane protein</topology>
    </subcellularLocation>
</comment>
<keyword evidence="9 14" id="KW-1133">Transmembrane helix</keyword>
<dbReference type="InterPro" id="IPR000700">
    <property type="entry name" value="PAS-assoc_C"/>
</dbReference>
<dbReference type="SMART" id="SM00388">
    <property type="entry name" value="HisKA"/>
    <property type="match status" value="1"/>
</dbReference>
<evidence type="ECO:0000256" key="4">
    <source>
        <dbReference type="ARBA" id="ARBA00022475"/>
    </source>
</evidence>
<dbReference type="SUPFAM" id="SSF47226">
    <property type="entry name" value="Histidine-containing phosphotransfer domain, HPT domain"/>
    <property type="match status" value="1"/>
</dbReference>
<dbReference type="SMART" id="SM00086">
    <property type="entry name" value="PAC"/>
    <property type="match status" value="3"/>
</dbReference>
<evidence type="ECO:0000259" key="17">
    <source>
        <dbReference type="PROSITE" id="PS50112"/>
    </source>
</evidence>
<feature type="modified residue" description="4-aspartylphosphate" evidence="13">
    <location>
        <position position="1193"/>
    </location>
</feature>
<evidence type="ECO:0000256" key="2">
    <source>
        <dbReference type="ARBA" id="ARBA00004651"/>
    </source>
</evidence>
<protein>
    <recommendedName>
        <fullName evidence="3">histidine kinase</fullName>
        <ecNumber evidence="3">2.7.13.3</ecNumber>
    </recommendedName>
</protein>
<dbReference type="CDD" id="cd00130">
    <property type="entry name" value="PAS"/>
    <property type="match status" value="3"/>
</dbReference>
<dbReference type="Pfam" id="PF00989">
    <property type="entry name" value="PAS"/>
    <property type="match status" value="1"/>
</dbReference>
<dbReference type="InterPro" id="IPR001789">
    <property type="entry name" value="Sig_transdc_resp-reg_receiver"/>
</dbReference>
<feature type="domain" description="CHASE" evidence="19">
    <location>
        <begin position="76"/>
        <end position="240"/>
    </location>
</feature>
<dbReference type="Gene3D" id="3.30.565.10">
    <property type="entry name" value="Histidine kinase-like ATPase, C-terminal domain"/>
    <property type="match status" value="1"/>
</dbReference>
<dbReference type="PROSITE" id="PS50112">
    <property type="entry name" value="PAS"/>
    <property type="match status" value="2"/>
</dbReference>
<evidence type="ECO:0000256" key="11">
    <source>
        <dbReference type="ARBA" id="ARBA00023136"/>
    </source>
</evidence>
<dbReference type="Pfam" id="PF08447">
    <property type="entry name" value="PAS_3"/>
    <property type="match status" value="1"/>
</dbReference>
<dbReference type="InterPro" id="IPR006189">
    <property type="entry name" value="CHASE_dom"/>
</dbReference>
<evidence type="ECO:0000256" key="12">
    <source>
        <dbReference type="PROSITE-ProRule" id="PRU00110"/>
    </source>
</evidence>
<evidence type="ECO:0000256" key="7">
    <source>
        <dbReference type="ARBA" id="ARBA00022741"/>
    </source>
</evidence>
<feature type="domain" description="PAS" evidence="17">
    <location>
        <begin position="345"/>
        <end position="401"/>
    </location>
</feature>
<dbReference type="RefSeq" id="WP_168080863.1">
    <property type="nucleotide sequence ID" value="NZ_JAAVJI010000001.1"/>
</dbReference>
<evidence type="ECO:0000259" key="18">
    <source>
        <dbReference type="PROSITE" id="PS50113"/>
    </source>
</evidence>
<dbReference type="SUPFAM" id="SSF55785">
    <property type="entry name" value="PYP-like sensor domain (PAS domain)"/>
    <property type="match status" value="3"/>
</dbReference>
<dbReference type="InterPro" id="IPR000014">
    <property type="entry name" value="PAS"/>
</dbReference>
<evidence type="ECO:0000256" key="10">
    <source>
        <dbReference type="ARBA" id="ARBA00023012"/>
    </source>
</evidence>
<dbReference type="NCBIfam" id="TIGR00229">
    <property type="entry name" value="sensory_box"/>
    <property type="match status" value="3"/>
</dbReference>
<evidence type="ECO:0000256" key="6">
    <source>
        <dbReference type="ARBA" id="ARBA00022692"/>
    </source>
</evidence>
<sequence>MTTRTRSRFYPTALATLVVGLLLSGTGAWLLGQANHARITQAVDDAVQDTVDSIFSRVQLYQYGLRGARGAVLTSGVDAMSVRLFHRYSESRDIGVEFPGARGFGFVRRVPAGNEQAFLARTRADGRPGFAISTLRPHDDDRWIIEYIEPGLGNISAVGFDIASEPNRRRAAQEAVDNGDVRLTQPITLMQEQSKPQQSFLMLMPVYKSAKTPATVTERQRQLVGFAYAPLLMADVLQGLRIDPRLLHVKLSDVSDTDRDPTVFFSNSDDANGASAQLHPRRFQRDVFGRAWCFEFSVTPAFIKRLGIIPPVWIWLSGLLCSLVVAGLAGAIAVSRTQRREIAYARMELGALVESASDAIIGKSLEGIIRSWNRGAEQLFGYTAAETIGRPITRLIVPADRLDEENNMLARIGQGEPVSNYETVRVHKSGQHLHVAITTSPVYGANAQIIGASVTARDITLQRAQAAHIQNQNQELKNQVFDSLATTQAILDTVVDPVVSIDEQGTVLSFNPAGTRVFGYDAEEIIGQHVTHLMPQTSWASYNDFVSRHLEKSLPSSRSQEVQGLRKNGTVFPARVSVGLKHSGDGRVFVFVVTDITSEIKQRNELLAARDHLLLAADAAELGIWTFNLHGRSLIWNDRMFEMYGLVPTRSDLTLQYEDWLRCVYPDDIPRCEHGVDALIERGEPYNLVFRVRRPDGQLRYIQASGRAERDADGKPLRVTGINRDITLQQEIEAHLRQAKASADEASAAKSAFLANMSHEIRTPLNAVLGMLQLVQRTVLDTQQQDYIVKARQAAKSLLELLNDILDYSKIEAGKLKLDSHTFELDELLSELAVIIAGNQGARDVETVFDIDPSVPSRLSGDALRLKQVLVNLVGNALKFTLDGEVVIRLETVRREDDQVTLRFMVSDSGIGISEEQRHRIFEGFSQAEASTSRRFGGTGLGLVISNRLVSLMGGELKLDSKVGAGSRFWFDIPLQVQDRGEVPLPLPGDRLPLRLLVVDDNPISADVLSRTVRSLGWTAQPVMSGPEALEHVRRVAGTAAAYDLVLMDWRMPEVDGVATALMIQEALAVEQRPSIVMVTAYADRLSQVSAGEHKGLFACSLSKPVTPRQLRDCVLGVVEGRPMLPALPPADEHPKRLAGLHVLVVEDNVVNRQVAKGLLQLEGAEVTLAGNGHEALAALAGANVAYHVVLMDVQMPEMDGLEATRRIRQLTRFAQLPIIAMTANASTEDRHACLAAGMDDHISKPVDLAGLVKCVSEWVGRARPLTLPARIPEAEGSLLEAWPTVSSRFGGDLELLRNVLDIFATDTRDLLDRLQSLAPAGDRAAARSIFHAIKGSAANIGAKALSARAGKLEAGLERGEPEALEGIAKGTLAQELRVLLEDSEAQMRARLG</sequence>
<keyword evidence="5 13" id="KW-0597">Phosphoprotein</keyword>
<dbReference type="InterPro" id="IPR003594">
    <property type="entry name" value="HATPase_dom"/>
</dbReference>
<dbReference type="Pfam" id="PF02518">
    <property type="entry name" value="HATPase_c"/>
    <property type="match status" value="1"/>
</dbReference>
<dbReference type="InterPro" id="IPR036641">
    <property type="entry name" value="HPT_dom_sf"/>
</dbReference>
<dbReference type="PANTHER" id="PTHR45339:SF1">
    <property type="entry name" value="HYBRID SIGNAL TRANSDUCTION HISTIDINE KINASE J"/>
    <property type="match status" value="1"/>
</dbReference>
<dbReference type="Pfam" id="PF00072">
    <property type="entry name" value="Response_reg"/>
    <property type="match status" value="2"/>
</dbReference>
<proteinExistence type="predicted"/>
<dbReference type="EMBL" id="JAAVJI010000001">
    <property type="protein sequence ID" value="NJO99580.1"/>
    <property type="molecule type" value="Genomic_DNA"/>
</dbReference>
<dbReference type="InterPro" id="IPR005467">
    <property type="entry name" value="His_kinase_dom"/>
</dbReference>
<dbReference type="SMART" id="SM00448">
    <property type="entry name" value="REC"/>
    <property type="match status" value="2"/>
</dbReference>
<evidence type="ECO:0000256" key="3">
    <source>
        <dbReference type="ARBA" id="ARBA00012438"/>
    </source>
</evidence>
<dbReference type="EC" id="2.7.13.3" evidence="3"/>
<comment type="caution">
    <text evidence="21">The sequence shown here is derived from an EMBL/GenBank/DDBJ whole genome shotgun (WGS) entry which is preliminary data.</text>
</comment>
<dbReference type="Gene3D" id="3.30.450.20">
    <property type="entry name" value="PAS domain"/>
    <property type="match status" value="3"/>
</dbReference>
<feature type="domain" description="PAC" evidence="18">
    <location>
        <begin position="419"/>
        <end position="471"/>
    </location>
</feature>
<dbReference type="SUPFAM" id="SSF47384">
    <property type="entry name" value="Homodimeric domain of signal transducing histidine kinase"/>
    <property type="match status" value="1"/>
</dbReference>
<feature type="domain" description="PAS" evidence="17">
    <location>
        <begin position="483"/>
        <end position="553"/>
    </location>
</feature>
<dbReference type="PRINTS" id="PR00344">
    <property type="entry name" value="BCTRLSENSOR"/>
</dbReference>
<dbReference type="InterPro" id="IPR035965">
    <property type="entry name" value="PAS-like_dom_sf"/>
</dbReference>
<dbReference type="SMART" id="SM01079">
    <property type="entry name" value="CHASE"/>
    <property type="match status" value="1"/>
</dbReference>
<dbReference type="Gene3D" id="2.10.70.100">
    <property type="match status" value="1"/>
</dbReference>
<evidence type="ECO:0000256" key="14">
    <source>
        <dbReference type="SAM" id="Phobius"/>
    </source>
</evidence>
<dbReference type="PROSITE" id="PS50109">
    <property type="entry name" value="HIS_KIN"/>
    <property type="match status" value="1"/>
</dbReference>
<dbReference type="Proteomes" id="UP000746535">
    <property type="component" value="Unassembled WGS sequence"/>
</dbReference>
<feature type="modified residue" description="4-aspartylphosphate" evidence="13">
    <location>
        <position position="1049"/>
    </location>
</feature>
<feature type="domain" description="PAC" evidence="18">
    <location>
        <begin position="686"/>
        <end position="738"/>
    </location>
</feature>
<organism evidence="21 22">
    <name type="scientific">Pseudomonas quercus</name>
    <dbReference type="NCBI Taxonomy" id="2722792"/>
    <lineage>
        <taxon>Bacteria</taxon>
        <taxon>Pseudomonadati</taxon>
        <taxon>Pseudomonadota</taxon>
        <taxon>Gammaproteobacteria</taxon>
        <taxon>Pseudomonadales</taxon>
        <taxon>Pseudomonadaceae</taxon>
        <taxon>Pseudomonas</taxon>
    </lineage>
</organism>
<accession>A0ABX0Y8E4</accession>
<dbReference type="Pfam" id="PF13426">
    <property type="entry name" value="PAS_9"/>
    <property type="match status" value="1"/>
</dbReference>
<evidence type="ECO:0000259" key="16">
    <source>
        <dbReference type="PROSITE" id="PS50110"/>
    </source>
</evidence>
<name>A0ABX0Y8E4_9PSED</name>
<evidence type="ECO:0000256" key="8">
    <source>
        <dbReference type="ARBA" id="ARBA00022840"/>
    </source>
</evidence>
<dbReference type="Pfam" id="PF00512">
    <property type="entry name" value="HisKA"/>
    <property type="match status" value="1"/>
</dbReference>
<evidence type="ECO:0000256" key="5">
    <source>
        <dbReference type="ARBA" id="ARBA00022553"/>
    </source>
</evidence>
<dbReference type="SUPFAM" id="SSF55874">
    <property type="entry name" value="ATPase domain of HSP90 chaperone/DNA topoisomerase II/histidine kinase"/>
    <property type="match status" value="1"/>
</dbReference>
<keyword evidence="6 14" id="KW-0812">Transmembrane</keyword>
<feature type="domain" description="Histidine kinase" evidence="15">
    <location>
        <begin position="756"/>
        <end position="977"/>
    </location>
</feature>
<dbReference type="InterPro" id="IPR013655">
    <property type="entry name" value="PAS_fold_3"/>
</dbReference>
<evidence type="ECO:0000259" key="19">
    <source>
        <dbReference type="PROSITE" id="PS50839"/>
    </source>
</evidence>
<dbReference type="InterPro" id="IPR004358">
    <property type="entry name" value="Sig_transdc_His_kin-like_C"/>
</dbReference>
<dbReference type="SUPFAM" id="SSF52172">
    <property type="entry name" value="CheY-like"/>
    <property type="match status" value="2"/>
</dbReference>
<feature type="domain" description="Response regulatory" evidence="16">
    <location>
        <begin position="995"/>
        <end position="1119"/>
    </location>
</feature>
<evidence type="ECO:0000259" key="15">
    <source>
        <dbReference type="PROSITE" id="PS50109"/>
    </source>
</evidence>
<dbReference type="Gene3D" id="1.20.120.160">
    <property type="entry name" value="HPT domain"/>
    <property type="match status" value="1"/>
</dbReference>
<dbReference type="InterPro" id="IPR011006">
    <property type="entry name" value="CheY-like_superfamily"/>
</dbReference>
<keyword evidence="4" id="KW-1003">Cell membrane</keyword>
<dbReference type="InterPro" id="IPR042240">
    <property type="entry name" value="CHASE_sf"/>
</dbReference>
<dbReference type="PROSITE" id="PS50110">
    <property type="entry name" value="RESPONSE_REGULATORY"/>
    <property type="match status" value="2"/>
</dbReference>
<evidence type="ECO:0000313" key="22">
    <source>
        <dbReference type="Proteomes" id="UP000746535"/>
    </source>
</evidence>